<dbReference type="STRING" id="370438.PTH_0825"/>
<name>A5D436_PELTS</name>
<evidence type="ECO:0000313" key="3">
    <source>
        <dbReference type="EMBL" id="BAF59006.1"/>
    </source>
</evidence>
<dbReference type="InterPro" id="IPR050570">
    <property type="entry name" value="Cell_wall_metabolism_enzyme"/>
</dbReference>
<sequence>MKGTDLKPGGAFKQDDWISYCRQPHWKKPGPAGHKKSLYRVGAALLIFLVLFALKETCHPWGVKARENLKYILTTEWNYQPVIERIVQFGLMIASMDWPYFSYPQPVVSKPEKAGISGNLALPVSGKVIRGYGMVIDPIDNMERFHSGIDIAAPPGSPVKAVLDGKVKRMGDSPALGRFVLIEHSQGSYTLYGGLSRAVVGEGAPVQAGQIIGETGTAGDVTGGGLHFELRENNKLVDPLTRLQVSQ</sequence>
<protein>
    <submittedName>
        <fullName evidence="3">Membrane protein</fullName>
    </submittedName>
</protein>
<dbReference type="InterPro" id="IPR016047">
    <property type="entry name" value="M23ase_b-sheet_dom"/>
</dbReference>
<evidence type="ECO:0000313" key="4">
    <source>
        <dbReference type="Proteomes" id="UP000006556"/>
    </source>
</evidence>
<evidence type="ECO:0000259" key="2">
    <source>
        <dbReference type="Pfam" id="PF01551"/>
    </source>
</evidence>
<dbReference type="CDD" id="cd12797">
    <property type="entry name" value="M23_peptidase"/>
    <property type="match status" value="1"/>
</dbReference>
<organism evidence="3 4">
    <name type="scientific">Pelotomaculum thermopropionicum (strain DSM 13744 / JCM 10971 / SI)</name>
    <dbReference type="NCBI Taxonomy" id="370438"/>
    <lineage>
        <taxon>Bacteria</taxon>
        <taxon>Bacillati</taxon>
        <taxon>Bacillota</taxon>
        <taxon>Clostridia</taxon>
        <taxon>Eubacteriales</taxon>
        <taxon>Desulfotomaculaceae</taxon>
        <taxon>Pelotomaculum</taxon>
    </lineage>
</organism>
<dbReference type="Pfam" id="PF01551">
    <property type="entry name" value="Peptidase_M23"/>
    <property type="match status" value="1"/>
</dbReference>
<dbReference type="KEGG" id="pth:PTH_0825"/>
<dbReference type="SUPFAM" id="SSF51261">
    <property type="entry name" value="Duplicated hybrid motif"/>
    <property type="match status" value="1"/>
</dbReference>
<dbReference type="EMBL" id="AP009389">
    <property type="protein sequence ID" value="BAF59006.1"/>
    <property type="molecule type" value="Genomic_DNA"/>
</dbReference>
<dbReference type="HOGENOM" id="CLU_029425_10_0_9"/>
<dbReference type="GO" id="GO:0004222">
    <property type="term" value="F:metalloendopeptidase activity"/>
    <property type="evidence" value="ECO:0007669"/>
    <property type="project" value="TreeGrafter"/>
</dbReference>
<dbReference type="Proteomes" id="UP000006556">
    <property type="component" value="Chromosome"/>
</dbReference>
<dbReference type="PANTHER" id="PTHR21666:SF289">
    <property type="entry name" value="L-ALA--D-GLU ENDOPEPTIDASE"/>
    <property type="match status" value="1"/>
</dbReference>
<dbReference type="PANTHER" id="PTHR21666">
    <property type="entry name" value="PEPTIDASE-RELATED"/>
    <property type="match status" value="1"/>
</dbReference>
<dbReference type="Gene3D" id="2.70.70.10">
    <property type="entry name" value="Glucose Permease (Domain IIA)"/>
    <property type="match status" value="1"/>
</dbReference>
<dbReference type="InterPro" id="IPR011055">
    <property type="entry name" value="Dup_hybrid_motif"/>
</dbReference>
<accession>A5D436</accession>
<gene>
    <name evidence="3" type="primary">NlpD</name>
    <name evidence="3" type="ordered locus">PTH_0825</name>
</gene>
<feature type="domain" description="M23ase beta-sheet core" evidence="2">
    <location>
        <begin position="144"/>
        <end position="239"/>
    </location>
</feature>
<proteinExistence type="predicted"/>
<keyword evidence="4" id="KW-1185">Reference proteome</keyword>
<dbReference type="eggNOG" id="COG0739">
    <property type="taxonomic scope" value="Bacteria"/>
</dbReference>
<reference evidence="4" key="1">
    <citation type="journal article" date="2008" name="Genome Res.">
        <title>The genome of Pelotomaculum thermopropionicum reveals niche-associated evolution in anaerobic microbiota.</title>
        <authorList>
            <person name="Kosaka T."/>
            <person name="Kato S."/>
            <person name="Shimoyama T."/>
            <person name="Ishii S."/>
            <person name="Abe T."/>
            <person name="Watanabe K."/>
        </authorList>
    </citation>
    <scope>NUCLEOTIDE SEQUENCE [LARGE SCALE GENOMIC DNA]</scope>
    <source>
        <strain evidence="4">DSM 13744 / JCM 10971 / SI</strain>
    </source>
</reference>
<evidence type="ECO:0000256" key="1">
    <source>
        <dbReference type="ARBA" id="ARBA00022729"/>
    </source>
</evidence>
<keyword evidence="1" id="KW-0732">Signal</keyword>
<dbReference type="AlphaFoldDB" id="A5D436"/>